<dbReference type="EMBL" id="KI546147">
    <property type="protein sequence ID" value="EST43021.1"/>
    <property type="molecule type" value="Genomic_DNA"/>
</dbReference>
<dbReference type="InterPro" id="IPR045318">
    <property type="entry name" value="EZH1/2-like"/>
</dbReference>
<organism evidence="4">
    <name type="scientific">Spironucleus salmonicida</name>
    <dbReference type="NCBI Taxonomy" id="348837"/>
    <lineage>
        <taxon>Eukaryota</taxon>
        <taxon>Metamonada</taxon>
        <taxon>Diplomonadida</taxon>
        <taxon>Hexamitidae</taxon>
        <taxon>Hexamitinae</taxon>
        <taxon>Spironucleus</taxon>
    </lineage>
</organism>
<dbReference type="OrthoDB" id="308383at2759"/>
<dbReference type="GO" id="GO:0003682">
    <property type="term" value="F:chromatin binding"/>
    <property type="evidence" value="ECO:0007669"/>
    <property type="project" value="TreeGrafter"/>
</dbReference>
<dbReference type="Gene3D" id="2.170.270.10">
    <property type="entry name" value="SET domain"/>
    <property type="match status" value="1"/>
</dbReference>
<dbReference type="SUPFAM" id="SSF82199">
    <property type="entry name" value="SET domain"/>
    <property type="match status" value="1"/>
</dbReference>
<keyword evidence="1" id="KW-0805">Transcription regulation</keyword>
<evidence type="ECO:0000313" key="5">
    <source>
        <dbReference type="EMBL" id="KAH0576992.1"/>
    </source>
</evidence>
<dbReference type="PANTHER" id="PTHR45747:SF4">
    <property type="entry name" value="HISTONE-LYSINE N-METHYLTRANSFERASE E(Z)"/>
    <property type="match status" value="1"/>
</dbReference>
<evidence type="ECO:0000259" key="3">
    <source>
        <dbReference type="Pfam" id="PF00856"/>
    </source>
</evidence>
<dbReference type="InterPro" id="IPR001214">
    <property type="entry name" value="SET_dom"/>
</dbReference>
<accession>V6LH30</accession>
<dbReference type="GO" id="GO:0032259">
    <property type="term" value="P:methylation"/>
    <property type="evidence" value="ECO:0007669"/>
    <property type="project" value="UniProtKB-KW"/>
</dbReference>
<dbReference type="PANTHER" id="PTHR45747">
    <property type="entry name" value="HISTONE-LYSINE N-METHYLTRANSFERASE E(Z)"/>
    <property type="match status" value="1"/>
</dbReference>
<reference evidence="5" key="2">
    <citation type="submission" date="2020-12" db="EMBL/GenBank/DDBJ databases">
        <title>New Spironucleus salmonicida genome in near-complete chromosomes.</title>
        <authorList>
            <person name="Xu F."/>
            <person name="Kurt Z."/>
            <person name="Jimenez-Gonzalez A."/>
            <person name="Astvaldsson A."/>
            <person name="Andersson J.O."/>
            <person name="Svard S.G."/>
        </authorList>
    </citation>
    <scope>NUCLEOTIDE SEQUENCE</scope>
    <source>
        <strain evidence="5">ATCC 50377</strain>
    </source>
</reference>
<keyword evidence="4" id="KW-0489">Methyltransferase</keyword>
<dbReference type="AlphaFoldDB" id="V6LH30"/>
<evidence type="ECO:0000313" key="6">
    <source>
        <dbReference type="Proteomes" id="UP000018208"/>
    </source>
</evidence>
<keyword evidence="4" id="KW-0808">Transferase</keyword>
<evidence type="ECO:0000256" key="2">
    <source>
        <dbReference type="ARBA" id="ARBA00023163"/>
    </source>
</evidence>
<sequence>MSQKQQRAYLNNQPIVFTQTTFNVSQQIPTHTTPLLIAQNETPFNYNQYLPSWPTDYCIFADQETNIADDELINQLTESTQSLQNIPYSQNLKDILSNSQINYGTIQRACRSTFLDAQTITDIVNTECVPVQFESMAEFAFKGNKHIQRINSVPVQSYLNYLHDMCPVCLKYCCKVHEYSEKQIFHPDAIQQFRDSKDYPKIIRTPVYLNEINNFTLDLYTKSGRKEHGRRVQHFLSARRVQIQNFNDLQQIYRKIYIKPKYNNNINFKKMTRKQLGDYLKVQILQSSKLTKSQINLIVILARISDGNVPLLCSIFDVCFDEILLQLYIQDVIQCIDSPPQLILHQKMEINMWTDPLNGFMKLSFNQIQSKTHQIKSDFGKIARKLIQEPNFENKTHSMYPYKAYCQFTPLLFLTQYVSKQGTILSKFASISRAQSSNPYSESVPHQTFGQPCYHPGLYCSQIWCPCAQAGISCSYACGCYGQPCHMFWPGCIDVGEFTESACYFQGLCCQPDYCISYRKQGKLISDKKMKLPPTSLLSLRISFPLRVGLINSPIHGFGVAVVKSSKLCVGMPFLEYVGEIVSVEEAETRGRISDAYGLTYLFTLKNKDEIPAPELDAGLRGSISRYMNHLEKANVRTRLFRFGSENIVVMMANEKFLKGELYFNYGKQFKSAVAQVVLKKVVQ</sequence>
<evidence type="ECO:0000256" key="1">
    <source>
        <dbReference type="ARBA" id="ARBA00023015"/>
    </source>
</evidence>
<proteinExistence type="predicted"/>
<dbReference type="VEuPathDB" id="GiardiaDB:SS50377_20340"/>
<evidence type="ECO:0000313" key="4">
    <source>
        <dbReference type="EMBL" id="EST43021.1"/>
    </source>
</evidence>
<dbReference type="GO" id="GO:0031507">
    <property type="term" value="P:heterochromatin formation"/>
    <property type="evidence" value="ECO:0007669"/>
    <property type="project" value="TreeGrafter"/>
</dbReference>
<keyword evidence="2" id="KW-0804">Transcription</keyword>
<dbReference type="InterPro" id="IPR046341">
    <property type="entry name" value="SET_dom_sf"/>
</dbReference>
<gene>
    <name evidence="4" type="ORF">SS50377_17324</name>
    <name evidence="5" type="ORF">SS50377_20340</name>
</gene>
<dbReference type="GO" id="GO:0046976">
    <property type="term" value="F:histone H3K27 methyltransferase activity"/>
    <property type="evidence" value="ECO:0007669"/>
    <property type="project" value="TreeGrafter"/>
</dbReference>
<dbReference type="Proteomes" id="UP000018208">
    <property type="component" value="Unassembled WGS sequence"/>
</dbReference>
<dbReference type="GO" id="GO:0005634">
    <property type="term" value="C:nucleus"/>
    <property type="evidence" value="ECO:0007669"/>
    <property type="project" value="TreeGrafter"/>
</dbReference>
<dbReference type="Pfam" id="PF00856">
    <property type="entry name" value="SET"/>
    <property type="match status" value="1"/>
</dbReference>
<name>V6LH30_9EUKA</name>
<reference evidence="4 5" key="1">
    <citation type="journal article" date="2014" name="PLoS Genet.">
        <title>The Genome of Spironucleus salmonicida Highlights a Fish Pathogen Adapted to Fluctuating Environments.</title>
        <authorList>
            <person name="Xu F."/>
            <person name="Jerlstrom-Hultqvist J."/>
            <person name="Einarsson E."/>
            <person name="Astvaldsson A."/>
            <person name="Svard S.G."/>
            <person name="Andersson J.O."/>
        </authorList>
    </citation>
    <scope>NUCLEOTIDE SEQUENCE</scope>
    <source>
        <strain evidence="5">ATCC 50377</strain>
    </source>
</reference>
<keyword evidence="6" id="KW-1185">Reference proteome</keyword>
<dbReference type="EMBL" id="AUWU02000001">
    <property type="protein sequence ID" value="KAH0576992.1"/>
    <property type="molecule type" value="Genomic_DNA"/>
</dbReference>
<feature type="domain" description="SET" evidence="3">
    <location>
        <begin position="573"/>
        <end position="667"/>
    </location>
</feature>
<protein>
    <submittedName>
        <fullName evidence="4">Histone-lysine N-methyltransferase</fullName>
    </submittedName>
</protein>